<dbReference type="STRING" id="162209.IJ22_17280"/>
<dbReference type="Proteomes" id="UP000061660">
    <property type="component" value="Chromosome"/>
</dbReference>
<gene>
    <name evidence="2" type="ORF">IJ22_17280</name>
</gene>
<dbReference type="PATRIC" id="fig|162209.4.peg.1831"/>
<keyword evidence="1" id="KW-0812">Transmembrane</keyword>
<feature type="transmembrane region" description="Helical" evidence="1">
    <location>
        <begin position="16"/>
        <end position="33"/>
    </location>
</feature>
<dbReference type="KEGG" id="pnp:IJ22_17280"/>
<evidence type="ECO:0000313" key="3">
    <source>
        <dbReference type="Proteomes" id="UP000061660"/>
    </source>
</evidence>
<evidence type="ECO:0000256" key="1">
    <source>
        <dbReference type="SAM" id="Phobius"/>
    </source>
</evidence>
<keyword evidence="1" id="KW-0472">Membrane</keyword>
<keyword evidence="1" id="KW-1133">Transmembrane helix</keyword>
<evidence type="ECO:0000313" key="2">
    <source>
        <dbReference type="EMBL" id="ALS22102.1"/>
    </source>
</evidence>
<dbReference type="RefSeq" id="WP_062408426.1">
    <property type="nucleotide sequence ID" value="NZ_CP013652.1"/>
</dbReference>
<name>A0A0U2VN06_9BACL</name>
<protein>
    <submittedName>
        <fullName evidence="2">Uncharacterized protein</fullName>
    </submittedName>
</protein>
<reference evidence="2 3" key="2">
    <citation type="journal article" date="2016" name="Genome Announc.">
        <title>Complete Genome Sequences of Two Interactive Moderate Thermophiles, Paenibacillus napthalenovorans 32O-Y and Paenibacillus sp. 32O-W.</title>
        <authorList>
            <person name="Butler R.R.III."/>
            <person name="Wang J."/>
            <person name="Stark B.C."/>
            <person name="Pombert J.F."/>
        </authorList>
    </citation>
    <scope>NUCLEOTIDE SEQUENCE [LARGE SCALE GENOMIC DNA]</scope>
    <source>
        <strain evidence="2 3">32O-Y</strain>
    </source>
</reference>
<feature type="transmembrane region" description="Helical" evidence="1">
    <location>
        <begin position="39"/>
        <end position="62"/>
    </location>
</feature>
<dbReference type="AlphaFoldDB" id="A0A0U2VN06"/>
<keyword evidence="3" id="KW-1185">Reference proteome</keyword>
<organism evidence="2 3">
    <name type="scientific">Paenibacillus naphthalenovorans</name>
    <dbReference type="NCBI Taxonomy" id="162209"/>
    <lineage>
        <taxon>Bacteria</taxon>
        <taxon>Bacillati</taxon>
        <taxon>Bacillota</taxon>
        <taxon>Bacilli</taxon>
        <taxon>Bacillales</taxon>
        <taxon>Paenibacillaceae</taxon>
        <taxon>Paenibacillus</taxon>
    </lineage>
</organism>
<dbReference type="EMBL" id="CP013652">
    <property type="protein sequence ID" value="ALS22102.1"/>
    <property type="molecule type" value="Genomic_DNA"/>
</dbReference>
<accession>A0A0U2VN06</accession>
<sequence length="148" mass="17209">MLKNELSFIGENMKTYYFFMSTIGTIAVIFGFMENIPKFIYIPSVIIAIGAYLFSLHFLLFGHRSKRTKEERAKIYKEGYDHGRFDEEMDKTYSMGKYANESDSPFKGNCPDCSYPLPNNIGLCHTGECKKLRWILLKGDKYDNRSSY</sequence>
<reference evidence="3" key="1">
    <citation type="submission" date="2015-12" db="EMBL/GenBank/DDBJ databases">
        <title>Complete genome sequences of two moderately thermophilic Paenibacillus species.</title>
        <authorList>
            <person name="Butler R.III."/>
            <person name="Wang J."/>
            <person name="Stark B.C."/>
            <person name="Pombert J.-F."/>
        </authorList>
    </citation>
    <scope>NUCLEOTIDE SEQUENCE [LARGE SCALE GENOMIC DNA]</scope>
    <source>
        <strain evidence="3">32O-Y</strain>
    </source>
</reference>
<proteinExistence type="predicted"/>